<organism evidence="2 3">
    <name type="scientific">Alligator mississippiensis</name>
    <name type="common">American alligator</name>
    <dbReference type="NCBI Taxonomy" id="8496"/>
    <lineage>
        <taxon>Eukaryota</taxon>
        <taxon>Metazoa</taxon>
        <taxon>Chordata</taxon>
        <taxon>Craniata</taxon>
        <taxon>Vertebrata</taxon>
        <taxon>Euteleostomi</taxon>
        <taxon>Archelosauria</taxon>
        <taxon>Archosauria</taxon>
        <taxon>Crocodylia</taxon>
        <taxon>Alligatoridae</taxon>
        <taxon>Alligatorinae</taxon>
        <taxon>Alligator</taxon>
    </lineage>
</organism>
<keyword evidence="3" id="KW-1185">Reference proteome</keyword>
<sequence>MPRAFPRQLENGGARLSAGRRGGGGAAEPGRTHEIFLKREIFTRLLLDCLTQENIRTPGCSILHVSVCIWWERFFRDLQNSIKEGNLYFWASM</sequence>
<dbReference type="EMBL" id="AKHW03001485">
    <property type="protein sequence ID" value="KYO42129.1"/>
    <property type="molecule type" value="Genomic_DNA"/>
</dbReference>
<evidence type="ECO:0000313" key="2">
    <source>
        <dbReference type="EMBL" id="KYO42129.1"/>
    </source>
</evidence>
<protein>
    <submittedName>
        <fullName evidence="2">Uncharacterized protein</fullName>
    </submittedName>
</protein>
<gene>
    <name evidence="2" type="ORF">Y1Q_0002764</name>
</gene>
<dbReference type="Proteomes" id="UP000050525">
    <property type="component" value="Unassembled WGS sequence"/>
</dbReference>
<comment type="caution">
    <text evidence="2">The sequence shown here is derived from an EMBL/GenBank/DDBJ whole genome shotgun (WGS) entry which is preliminary data.</text>
</comment>
<feature type="region of interest" description="Disordered" evidence="1">
    <location>
        <begin position="1"/>
        <end position="31"/>
    </location>
</feature>
<proteinExistence type="predicted"/>
<accession>A0A151NZW4</accession>
<reference evidence="2 3" key="1">
    <citation type="journal article" date="2012" name="Genome Biol.">
        <title>Sequencing three crocodilian genomes to illuminate the evolution of archosaurs and amniotes.</title>
        <authorList>
            <person name="St John J.A."/>
            <person name="Braun E.L."/>
            <person name="Isberg S.R."/>
            <person name="Miles L.G."/>
            <person name="Chong A.Y."/>
            <person name="Gongora J."/>
            <person name="Dalzell P."/>
            <person name="Moran C."/>
            <person name="Bed'hom B."/>
            <person name="Abzhanov A."/>
            <person name="Burgess S.C."/>
            <person name="Cooksey A.M."/>
            <person name="Castoe T.A."/>
            <person name="Crawford N.G."/>
            <person name="Densmore L.D."/>
            <person name="Drew J.C."/>
            <person name="Edwards S.V."/>
            <person name="Faircloth B.C."/>
            <person name="Fujita M.K."/>
            <person name="Greenwold M.J."/>
            <person name="Hoffmann F.G."/>
            <person name="Howard J.M."/>
            <person name="Iguchi T."/>
            <person name="Janes D.E."/>
            <person name="Khan S.Y."/>
            <person name="Kohno S."/>
            <person name="de Koning A.J."/>
            <person name="Lance S.L."/>
            <person name="McCarthy F.M."/>
            <person name="McCormack J.E."/>
            <person name="Merchant M.E."/>
            <person name="Peterson D.G."/>
            <person name="Pollock D.D."/>
            <person name="Pourmand N."/>
            <person name="Raney B.J."/>
            <person name="Roessler K.A."/>
            <person name="Sanford J.R."/>
            <person name="Sawyer R.H."/>
            <person name="Schmidt C.J."/>
            <person name="Triplett E.W."/>
            <person name="Tuberville T.D."/>
            <person name="Venegas-Anaya M."/>
            <person name="Howard J.T."/>
            <person name="Jarvis E.D."/>
            <person name="Guillette L.J.Jr."/>
            <person name="Glenn T.C."/>
            <person name="Green R.E."/>
            <person name="Ray D.A."/>
        </authorList>
    </citation>
    <scope>NUCLEOTIDE SEQUENCE [LARGE SCALE GENOMIC DNA]</scope>
    <source>
        <strain evidence="2">KSC_2009_1</strain>
    </source>
</reference>
<name>A0A151NZW4_ALLMI</name>
<dbReference type="AlphaFoldDB" id="A0A151NZW4"/>
<evidence type="ECO:0000256" key="1">
    <source>
        <dbReference type="SAM" id="MobiDB-lite"/>
    </source>
</evidence>
<evidence type="ECO:0000313" key="3">
    <source>
        <dbReference type="Proteomes" id="UP000050525"/>
    </source>
</evidence>